<dbReference type="EMBL" id="CAJVCH010313485">
    <property type="protein sequence ID" value="CAG7786245.1"/>
    <property type="molecule type" value="Genomic_DNA"/>
</dbReference>
<comment type="caution">
    <text evidence="2">The sequence shown here is derived from an EMBL/GenBank/DDBJ whole genome shotgun (WGS) entry which is preliminary data.</text>
</comment>
<reference evidence="2" key="1">
    <citation type="submission" date="2021-06" db="EMBL/GenBank/DDBJ databases">
        <authorList>
            <person name="Hodson N. C."/>
            <person name="Mongue J. A."/>
            <person name="Jaron S. K."/>
        </authorList>
    </citation>
    <scope>NUCLEOTIDE SEQUENCE</scope>
</reference>
<gene>
    <name evidence="2" type="ORF">AFUS01_LOCUS24820</name>
</gene>
<dbReference type="Proteomes" id="UP000708208">
    <property type="component" value="Unassembled WGS sequence"/>
</dbReference>
<accession>A0A8J2KGJ7</accession>
<feature type="chain" id="PRO_5035327332" evidence="1">
    <location>
        <begin position="27"/>
        <end position="443"/>
    </location>
</feature>
<proteinExistence type="predicted"/>
<dbReference type="GO" id="GO:0008081">
    <property type="term" value="F:phosphoric diester hydrolase activity"/>
    <property type="evidence" value="ECO:0007669"/>
    <property type="project" value="TreeGrafter"/>
</dbReference>
<evidence type="ECO:0000256" key="1">
    <source>
        <dbReference type="SAM" id="SignalP"/>
    </source>
</evidence>
<dbReference type="PANTHER" id="PTHR13593">
    <property type="match status" value="1"/>
</dbReference>
<sequence>MHVFRNPYSVFISLCFIQVLIITSESKSVNQQGLFDDSHVFLTLHELASMDDGNVLGRELELNWANLHFQDYRNHRIELFDHDPEEDPSTPLCSFAVCKPNGTIKTNVRFEVTNFTDVKIETCYKFWIGYFLLDARADNNCPYRSNCLRLYPDWMNRMKGVIGNKPLRKLMIPGTHNAGAWIVYDGTQASSGLVEPFVYTQEENIYNQLISGIRYLDVRVACYTAKNTPCGLSESSPVFFVNHDLYRIRELKYLLEDVRKFVTEFKEVVFMDFHRFPVGVNSEAIHEKLYKFVLVELEHVLAPKSLTVEATFNQLLSSNKYVILTYHNEYHKKQDLLWGPLTHGWPNTNQLEELKILLPEKISQFGCTKIFWSAMAELTPQLSDIIYKNDFRKMANKVNKPLNEWYKQPKWYSKSNIVSTDFYLGNDLIQTSLKVNANNGVIC</sequence>
<dbReference type="PANTHER" id="PTHR13593:SF103">
    <property type="entry name" value="RE10370P"/>
    <property type="match status" value="1"/>
</dbReference>
<dbReference type="AlphaFoldDB" id="A0A8J2KGJ7"/>
<dbReference type="InterPro" id="IPR051057">
    <property type="entry name" value="PI-PLC_domain"/>
</dbReference>
<dbReference type="OrthoDB" id="1046782at2759"/>
<organism evidence="2 3">
    <name type="scientific">Allacma fusca</name>
    <dbReference type="NCBI Taxonomy" id="39272"/>
    <lineage>
        <taxon>Eukaryota</taxon>
        <taxon>Metazoa</taxon>
        <taxon>Ecdysozoa</taxon>
        <taxon>Arthropoda</taxon>
        <taxon>Hexapoda</taxon>
        <taxon>Collembola</taxon>
        <taxon>Symphypleona</taxon>
        <taxon>Sminthuridae</taxon>
        <taxon>Allacma</taxon>
    </lineage>
</organism>
<name>A0A8J2KGJ7_9HEXA</name>
<feature type="signal peptide" evidence="1">
    <location>
        <begin position="1"/>
        <end position="26"/>
    </location>
</feature>
<protein>
    <submittedName>
        <fullName evidence="2">Uncharacterized protein</fullName>
    </submittedName>
</protein>
<dbReference type="PROSITE" id="PS50007">
    <property type="entry name" value="PIPLC_X_DOMAIN"/>
    <property type="match status" value="1"/>
</dbReference>
<evidence type="ECO:0000313" key="2">
    <source>
        <dbReference type="EMBL" id="CAG7786245.1"/>
    </source>
</evidence>
<keyword evidence="1" id="KW-0732">Signal</keyword>
<evidence type="ECO:0000313" key="3">
    <source>
        <dbReference type="Proteomes" id="UP000708208"/>
    </source>
</evidence>
<keyword evidence="3" id="KW-1185">Reference proteome</keyword>